<evidence type="ECO:0000259" key="6">
    <source>
        <dbReference type="Pfam" id="PF23387"/>
    </source>
</evidence>
<evidence type="ECO:0000313" key="9">
    <source>
        <dbReference type="Proteomes" id="UP000015102"/>
    </source>
</evidence>
<dbReference type="OMA" id="LKRTIWQ"/>
<comment type="subcellular location">
    <subcellularLocation>
        <location evidence="1">Cell projection</location>
        <location evidence="1">Cilium</location>
    </subcellularLocation>
</comment>
<dbReference type="GO" id="GO:0030992">
    <property type="term" value="C:intraciliary transport particle B"/>
    <property type="evidence" value="ECO:0007669"/>
    <property type="project" value="TreeGrafter"/>
</dbReference>
<proteinExistence type="predicted"/>
<keyword evidence="3" id="KW-0677">Repeat</keyword>
<dbReference type="Pfam" id="PF24762">
    <property type="entry name" value="TPR_IF140-IFT172"/>
    <property type="match status" value="1"/>
</dbReference>
<dbReference type="AlphaFoldDB" id="T1GNT8"/>
<evidence type="ECO:0000313" key="8">
    <source>
        <dbReference type="EnsemblMetazoa" id="MESCA005249-PA"/>
    </source>
</evidence>
<evidence type="ECO:0000256" key="4">
    <source>
        <dbReference type="ARBA" id="ARBA00023069"/>
    </source>
</evidence>
<dbReference type="Pfam" id="PF23387">
    <property type="entry name" value="TPR_IFT80_172"/>
    <property type="match status" value="1"/>
</dbReference>
<evidence type="ECO:0000256" key="2">
    <source>
        <dbReference type="ARBA" id="ARBA00022574"/>
    </source>
</evidence>
<dbReference type="HOGENOM" id="CLU_010561_0_0_1"/>
<dbReference type="PANTHER" id="PTHR15722:SF2">
    <property type="entry name" value="INTRAFLAGELLAR TRANSPORT PROTEIN 172 HOMOLOG"/>
    <property type="match status" value="1"/>
</dbReference>
<dbReference type="EnsemblMetazoa" id="MESCA005249-RA">
    <property type="protein sequence ID" value="MESCA005249-PA"/>
    <property type="gene ID" value="MESCA005249"/>
</dbReference>
<name>T1GNT8_MEGSC</name>
<protein>
    <recommendedName>
        <fullName evidence="10">Intraflagellar transport protein 172 homolog</fullName>
    </recommendedName>
</protein>
<dbReference type="GO" id="GO:0036064">
    <property type="term" value="C:ciliary basal body"/>
    <property type="evidence" value="ECO:0007669"/>
    <property type="project" value="TreeGrafter"/>
</dbReference>
<dbReference type="FunFam" id="1.25.40.470:FF:000013">
    <property type="entry name" value="intraflagellar transport protein 172 homolog"/>
    <property type="match status" value="1"/>
</dbReference>
<keyword evidence="4" id="KW-0969">Cilium</keyword>
<evidence type="ECO:0000256" key="1">
    <source>
        <dbReference type="ARBA" id="ARBA00004138"/>
    </source>
</evidence>
<accession>T1GNT8</accession>
<dbReference type="GO" id="GO:0042073">
    <property type="term" value="P:intraciliary transport"/>
    <property type="evidence" value="ECO:0007669"/>
    <property type="project" value="TreeGrafter"/>
</dbReference>
<organism evidence="8 9">
    <name type="scientific">Megaselia scalaris</name>
    <name type="common">Humpbacked fly</name>
    <name type="synonym">Phora scalaris</name>
    <dbReference type="NCBI Taxonomy" id="36166"/>
    <lineage>
        <taxon>Eukaryota</taxon>
        <taxon>Metazoa</taxon>
        <taxon>Ecdysozoa</taxon>
        <taxon>Arthropoda</taxon>
        <taxon>Hexapoda</taxon>
        <taxon>Insecta</taxon>
        <taxon>Pterygota</taxon>
        <taxon>Neoptera</taxon>
        <taxon>Endopterygota</taxon>
        <taxon>Diptera</taxon>
        <taxon>Brachycera</taxon>
        <taxon>Muscomorpha</taxon>
        <taxon>Platypezoidea</taxon>
        <taxon>Phoridae</taxon>
        <taxon>Megaseliini</taxon>
        <taxon>Megaselia</taxon>
    </lineage>
</organism>
<dbReference type="InterPro" id="IPR056168">
    <property type="entry name" value="TPR_IF140/IFT172/WDR19"/>
</dbReference>
<reference evidence="8" key="2">
    <citation type="submission" date="2015-06" db="UniProtKB">
        <authorList>
            <consortium name="EnsemblMetazoa"/>
        </authorList>
    </citation>
    <scope>IDENTIFICATION</scope>
</reference>
<dbReference type="Proteomes" id="UP000015102">
    <property type="component" value="Unassembled WGS sequence"/>
</dbReference>
<dbReference type="EMBL" id="CAQQ02109675">
    <property type="status" value="NOT_ANNOTATED_CDS"/>
    <property type="molecule type" value="Genomic_DNA"/>
</dbReference>
<evidence type="ECO:0000256" key="3">
    <source>
        <dbReference type="ARBA" id="ARBA00022737"/>
    </source>
</evidence>
<dbReference type="Gene3D" id="1.25.40.470">
    <property type="match status" value="4"/>
</dbReference>
<reference evidence="9" key="1">
    <citation type="submission" date="2013-02" db="EMBL/GenBank/DDBJ databases">
        <authorList>
            <person name="Hughes D."/>
        </authorList>
    </citation>
    <scope>NUCLEOTIDE SEQUENCE</scope>
    <source>
        <strain>Durham</strain>
        <strain evidence="9">NC isolate 2 -- Noor lab</strain>
    </source>
</reference>
<sequence>MWHNLAMIALDNENLRVAQRCFSALGNVSKELFLYETIELQDEYDNVHKSGMLDPNVKARLALLHSDIKSAERIYLDQGDIESALNMYKTFQMWNEAVKLAEKRNYKGIEDLKEERMSYLLSTDQEEEAGQILEQSGDFEKAMNLYLKAGKAARASRLALKIPQMLDDSHLVSKLIEALIKSELFELAGDISLKISKPESALDFYKKGGVFGKAIELSRDVFPDDIIKIEEEWGDCIESAVGAKQWRKAVQIAKVLDEPEEIKKYAVDLAKHLAFIGDISEAEDLLVRANMYKEAIQLLNKHGKWENAYAVAEKYLNNNEMRDLFVSLATNFENQGKYRDAEKVLLAVNEPDLAISMYKRKEQYDSMMRLVEKYHKDLVDSTHIHLAKQLESRGKFKNAEIHFNAAGDWKSAVHMYCTANRWEDGFRVAKQKGTEGASSQVAYMWAKSLPIEGAVRLLNKMNLFDVALNYACDSGQFEFAMDLCRVSGKEPTDVHLKMAMAFEDEGKFELAEAEFLKANKPKEAILMYTHSGDWKAALNVAENHYPNAVPDILIAQANNALEMRNFAEYEDNSMFEEAIRVAEEHFPSALNDLNRIFNQENNRNSNIDSSKSYLQKAAEFAKREEFKKAVDCLLLIDSSNSDAATIEKAYLHAAEICNQFLEEKVAMEVAKELGPKLIKIKQIGPAAQLYLAANMAKEAVDVFIDSEQWAKARRLAKELDVELINYVEKRQKARLKNEGNIEQLADIDIMSALDMLAEQGQWQRCLEKAKSINPKVLHKYVALNAAQLIREEETTKALSLYLTYGVPPFEQNFNIYNRIALDCFGLREEIGCTIWKDLRNFLFELCLAIRSSEYSKTEVMDRYELFLAIAHFYTISVSLLRYTDVIPVDKGFYEAGIDLKESGRDSEAFVLLNHYLDICEAIEEGSGNLVDHSDLSSTDFPSSVPLPEELHLKNEPHLHEEIREWVLTVSMDQKVDQVLPIDDRDMYESSLGLGDVCCIVSGYPVLGRQPILFKNSNKQANRDAWSKLNIAAKMTPTSQIPEIVNFIEKWCGQGESTLH</sequence>
<dbReference type="GO" id="GO:0005930">
    <property type="term" value="C:axoneme"/>
    <property type="evidence" value="ECO:0007669"/>
    <property type="project" value="TreeGrafter"/>
</dbReference>
<feature type="domain" description="IFT80/172/WDR35 TPR" evidence="6">
    <location>
        <begin position="1"/>
        <end position="136"/>
    </location>
</feature>
<evidence type="ECO:0000259" key="7">
    <source>
        <dbReference type="Pfam" id="PF24762"/>
    </source>
</evidence>
<evidence type="ECO:0008006" key="10">
    <source>
        <dbReference type="Google" id="ProtNLM"/>
    </source>
</evidence>
<evidence type="ECO:0000256" key="5">
    <source>
        <dbReference type="ARBA" id="ARBA00023273"/>
    </source>
</evidence>
<keyword evidence="5" id="KW-0966">Cell projection</keyword>
<dbReference type="PANTHER" id="PTHR15722">
    <property type="entry name" value="IFT140/172-RELATED"/>
    <property type="match status" value="1"/>
</dbReference>
<dbReference type="InterPro" id="IPR056157">
    <property type="entry name" value="TPR_IFT80_172_dom"/>
</dbReference>
<feature type="domain" description="IF140/IFT172/WDR19 TPR" evidence="7">
    <location>
        <begin position="251"/>
        <end position="626"/>
    </location>
</feature>
<keyword evidence="9" id="KW-1185">Reference proteome</keyword>
<keyword evidence="2" id="KW-0853">WD repeat</keyword>
<dbReference type="STRING" id="36166.T1GNT8"/>